<protein>
    <submittedName>
        <fullName evidence="1">Putative baseplate assembly protein</fullName>
    </submittedName>
</protein>
<accession>A0A1M5G7W4</accession>
<dbReference type="OrthoDB" id="266253at2"/>
<reference evidence="1 2" key="1">
    <citation type="submission" date="2016-11" db="EMBL/GenBank/DDBJ databases">
        <authorList>
            <person name="Jaros S."/>
            <person name="Januszkiewicz K."/>
            <person name="Wedrychowicz H."/>
        </authorList>
    </citation>
    <scope>NUCLEOTIDE SEQUENCE [LARGE SCALE GENOMIC DNA]</scope>
    <source>
        <strain evidence="1 2">DSM 19436</strain>
    </source>
</reference>
<evidence type="ECO:0000313" key="2">
    <source>
        <dbReference type="Proteomes" id="UP000184485"/>
    </source>
</evidence>
<keyword evidence="2" id="KW-1185">Reference proteome</keyword>
<dbReference type="InterPro" id="IPR011749">
    <property type="entry name" value="CHP02243"/>
</dbReference>
<sequence>MTHAPSADFCSCCEPGAPPAPLVIENRPGLTEIRWKTGSYATFRQAMIDAIASGSPNPVDPDDTLWPAEVRAALQALSSRSDDDYAIMAIDLFAAVADVLSFYSERYANEMFLRTARERDSLLRLVRMIGYRLSPGVAATTALAFTLDKGARVRLTPGLKVMSVPGQDEHPQTFETIAAVQGDARLNDVPVYGAPIPKAPFAAGSRRFPILARPDRLTQRDSIVIVGGGTIELHTVRQIEQMPDGEYLELESYIGVPGAGSVGFKIKRSLNLFGYNVPDSYSFYDANPALPPAKRWVTKKAAVDYSLSLAASGARYSLDRKVEDLKQGATLLVDCGPTAAQRFAFGFVGSIDTDAVVLGPMTDTVTRIGIQPVAPLVGAAGFALLIGQGLPLIPDLRKTRIFEIETPAIVPRGYAYPAALSGQTLHIRSDHLDDFGLLEKKRRIVLSQGTVRHLAQISSLTPLAAGSDGIAHALIGFTPALGTPLVEPRMNANVVAASHGETQPDETLGHGDGSRTFQQFRLQRSPVTRLPSASGVIPQNELAVRVNGELWQEAPSLFGHGPSERLYTARTGDDGVTTLAFGDGRTGARLPSGASNVVARYRTGLGLAGRLQADQLSTLLTRPVGLRAVTNPLPTDGGADPEALTTARSSAPATVRTFGRAIALQDFEDVAQQTGLVARARASWAWIGLERAVQLTIAGVDGARLSSDAMALLHAALNSVRDPNHPLILGNLWRVPVVVTARLLRDPAYEADTIEAAARTALNAFLAFDAQPLAHPLHLSQIVAALQGATGVSAVDVDRFRIKGSESWTAAQIARRGATTDPLQPNIRIFDARPLVPIADLDPLSIAGLALDPEALALPAEQAFVAVPATDILLNVVEGL</sequence>
<dbReference type="RefSeq" id="WP_084527427.1">
    <property type="nucleotide sequence ID" value="NZ_FQUP01000003.1"/>
</dbReference>
<name>A0A1M5G7W4_9HYPH</name>
<dbReference type="STRING" id="1122133.SAMN02745157_3310"/>
<evidence type="ECO:0000313" key="1">
    <source>
        <dbReference type="EMBL" id="SHF99788.1"/>
    </source>
</evidence>
<dbReference type="NCBIfam" id="TIGR02243">
    <property type="entry name" value="putative baseplate assembly protein"/>
    <property type="match status" value="1"/>
</dbReference>
<gene>
    <name evidence="1" type="ORF">SAMN02745157_3310</name>
</gene>
<dbReference type="EMBL" id="FQUP01000003">
    <property type="protein sequence ID" value="SHF99788.1"/>
    <property type="molecule type" value="Genomic_DNA"/>
</dbReference>
<organism evidence="1 2">
    <name type="scientific">Kaistia soli DSM 19436</name>
    <dbReference type="NCBI Taxonomy" id="1122133"/>
    <lineage>
        <taxon>Bacteria</taxon>
        <taxon>Pseudomonadati</taxon>
        <taxon>Pseudomonadota</taxon>
        <taxon>Alphaproteobacteria</taxon>
        <taxon>Hyphomicrobiales</taxon>
        <taxon>Kaistiaceae</taxon>
        <taxon>Kaistia</taxon>
    </lineage>
</organism>
<proteinExistence type="predicted"/>
<dbReference type="AlphaFoldDB" id="A0A1M5G7W4"/>
<dbReference type="Proteomes" id="UP000184485">
    <property type="component" value="Unassembled WGS sequence"/>
</dbReference>